<dbReference type="PANTHER" id="PTHR42685:SF22">
    <property type="entry name" value="CONDITIONED MEDIUM FACTOR RECEPTOR 1"/>
    <property type="match status" value="1"/>
</dbReference>
<evidence type="ECO:0000313" key="4">
    <source>
        <dbReference type="EMBL" id="XCH23241.1"/>
    </source>
</evidence>
<feature type="domain" description="Squalene epoxidase" evidence="3">
    <location>
        <begin position="252"/>
        <end position="326"/>
    </location>
</feature>
<dbReference type="AlphaFoldDB" id="A0AAU8FFT4"/>
<reference evidence="4" key="1">
    <citation type="submission" date="2024-06" db="EMBL/GenBank/DDBJ databases">
        <title>Sequencing and assembly of the genome of Dyadobacter sp. strain 676, a symbiont of Cyamopsis tetragonoloba.</title>
        <authorList>
            <person name="Guro P."/>
            <person name="Sazanova A."/>
            <person name="Kuznetsova I."/>
            <person name="Belimov A."/>
            <person name="Safronova V."/>
        </authorList>
    </citation>
    <scope>NUCLEOTIDE SEQUENCE</scope>
    <source>
        <strain evidence="4">676</strain>
    </source>
</reference>
<evidence type="ECO:0000256" key="1">
    <source>
        <dbReference type="ARBA" id="ARBA00004141"/>
    </source>
</evidence>
<dbReference type="RefSeq" id="WP_353718567.1">
    <property type="nucleotide sequence ID" value="NZ_CP159289.1"/>
</dbReference>
<dbReference type="InterPro" id="IPR006076">
    <property type="entry name" value="FAD-dep_OxRdtase"/>
</dbReference>
<dbReference type="InterPro" id="IPR036188">
    <property type="entry name" value="FAD/NAD-bd_sf"/>
</dbReference>
<dbReference type="PANTHER" id="PTHR42685">
    <property type="entry name" value="GERANYLGERANYL DIPHOSPHATE REDUCTASE"/>
    <property type="match status" value="1"/>
</dbReference>
<accession>A0AAU8FFT4</accession>
<dbReference type="Pfam" id="PF01266">
    <property type="entry name" value="DAO"/>
    <property type="match status" value="1"/>
</dbReference>
<feature type="domain" description="FAD dependent oxidoreductase" evidence="2">
    <location>
        <begin position="10"/>
        <end position="41"/>
    </location>
</feature>
<dbReference type="GO" id="GO:0050660">
    <property type="term" value="F:flavin adenine dinucleotide binding"/>
    <property type="evidence" value="ECO:0007669"/>
    <property type="project" value="InterPro"/>
</dbReference>
<protein>
    <submittedName>
        <fullName evidence="4">NAD(P)/FAD-dependent oxidoreductase</fullName>
        <ecNumber evidence="4">1.-.-.-</ecNumber>
    </submittedName>
</protein>
<dbReference type="InterPro" id="IPR050407">
    <property type="entry name" value="Geranylgeranyl_reductase"/>
</dbReference>
<dbReference type="InterPro" id="IPR013698">
    <property type="entry name" value="Squalene_epoxidase"/>
</dbReference>
<dbReference type="EC" id="1.-.-.-" evidence="4"/>
<dbReference type="EMBL" id="CP159289">
    <property type="protein sequence ID" value="XCH23241.1"/>
    <property type="molecule type" value="Genomic_DNA"/>
</dbReference>
<dbReference type="GO" id="GO:0004506">
    <property type="term" value="F:squalene monooxygenase activity"/>
    <property type="evidence" value="ECO:0007669"/>
    <property type="project" value="InterPro"/>
</dbReference>
<comment type="subcellular location">
    <subcellularLocation>
        <location evidence="1">Membrane</location>
        <topology evidence="1">Multi-pass membrane protein</topology>
    </subcellularLocation>
</comment>
<dbReference type="GO" id="GO:0016020">
    <property type="term" value="C:membrane"/>
    <property type="evidence" value="ECO:0007669"/>
    <property type="project" value="UniProtKB-SubCell"/>
</dbReference>
<evidence type="ECO:0000259" key="2">
    <source>
        <dbReference type="Pfam" id="PF01266"/>
    </source>
</evidence>
<dbReference type="SUPFAM" id="SSF51905">
    <property type="entry name" value="FAD/NAD(P)-binding domain"/>
    <property type="match status" value="1"/>
</dbReference>
<gene>
    <name evidence="4" type="ORF">ABV298_23370</name>
</gene>
<proteinExistence type="predicted"/>
<dbReference type="PRINTS" id="PR00420">
    <property type="entry name" value="RNGMNOXGNASE"/>
</dbReference>
<evidence type="ECO:0000259" key="3">
    <source>
        <dbReference type="Pfam" id="PF08491"/>
    </source>
</evidence>
<keyword evidence="4" id="KW-0560">Oxidoreductase</keyword>
<dbReference type="Pfam" id="PF08491">
    <property type="entry name" value="SE"/>
    <property type="match status" value="1"/>
</dbReference>
<dbReference type="Gene3D" id="3.50.50.60">
    <property type="entry name" value="FAD/NAD(P)-binding domain"/>
    <property type="match status" value="1"/>
</dbReference>
<organism evidence="4">
    <name type="scientific">Dyadobacter sp. 676</name>
    <dbReference type="NCBI Taxonomy" id="3088362"/>
    <lineage>
        <taxon>Bacteria</taxon>
        <taxon>Pseudomonadati</taxon>
        <taxon>Bacteroidota</taxon>
        <taxon>Cytophagia</taxon>
        <taxon>Cytophagales</taxon>
        <taxon>Spirosomataceae</taxon>
        <taxon>Dyadobacter</taxon>
    </lineage>
</organism>
<sequence length="379" mass="42053">METWTNYFECAVIGGGVAGLCLAIQLADRGNRVVVFEKGRYPFHKVCGEYISMESRPFLESLGLPLSEMALPEINSLGISSERGFMLRHPLETGGFGISRYSLDSHLFTIALRKGVHAMQECRVTGVEGNPTDGFQLHTTAGVFASKVVCGSYGKYAPQFIQSDENVVSRSGDQNYIGVKYHIKTDLASNRIELHNFSNGYCGISKVDRDWYCLCYLTTARNLLENGKDVKQMEERVLCRNPFLKHYFTNSAFVHAQPLVISNVHFSKKQTDSGGIFLLGDAAGAITPLCGNGMSMGMRASKLLAEQLSLLFDGKQTYVQALKNYRHAWNTTFGARIRAGYHLQKLFGKSLTTDLALKFLDKTPRLTTKLISLTHGPAF</sequence>
<name>A0AAU8FFT4_9BACT</name>